<feature type="region of interest" description="Disordered" evidence="1">
    <location>
        <begin position="105"/>
        <end position="196"/>
    </location>
</feature>
<evidence type="ECO:0000313" key="3">
    <source>
        <dbReference type="RefSeq" id="XP_026286823.1"/>
    </source>
</evidence>
<dbReference type="Proteomes" id="UP000504606">
    <property type="component" value="Unplaced"/>
</dbReference>
<dbReference type="Pfam" id="PF15748">
    <property type="entry name" value="CCSAP"/>
    <property type="match status" value="1"/>
</dbReference>
<dbReference type="PANTHER" id="PTHR31022">
    <property type="entry name" value="CENTRIOLE, CILIA AND SPINDLE-ASSOCIATED PROTEIN"/>
    <property type="match status" value="1"/>
</dbReference>
<dbReference type="GO" id="GO:0008017">
    <property type="term" value="F:microtubule binding"/>
    <property type="evidence" value="ECO:0007669"/>
    <property type="project" value="TreeGrafter"/>
</dbReference>
<dbReference type="GO" id="GO:0005819">
    <property type="term" value="C:spindle"/>
    <property type="evidence" value="ECO:0007669"/>
    <property type="project" value="TreeGrafter"/>
</dbReference>
<name>A0A6J1T0T2_FRAOC</name>
<evidence type="ECO:0000313" key="2">
    <source>
        <dbReference type="Proteomes" id="UP000504606"/>
    </source>
</evidence>
<dbReference type="RefSeq" id="XP_026286823.1">
    <property type="nucleotide sequence ID" value="XM_026431038.2"/>
</dbReference>
<feature type="compositionally biased region" description="Polar residues" evidence="1">
    <location>
        <begin position="122"/>
        <end position="162"/>
    </location>
</feature>
<sequence length="307" mass="35132">MVHKKSEYGLQFLKLSNDLRAQIWRENVRFREAQKRMHLSDHYWRYQLIDDQCDCDEDSNVPEESIRSNETSTLCKTEKFSKLFEDKGLQTIETTKVIDNQLLNEKESKVKHNPLPKVSEETAGSSESNASKTATSMQNNTFSTEHLNRNDNNGTSRGSFNTKEILDSRSTDDAVSRKAVHSHLNRSPTRNALKNYHSGEKSVPVFAAFGWNDSDKNVGGQKTYNVRAPVGQVHTSALLASGNRLKELESHLAMALKKRQQERSHHHQGPVNLSGIWMTEYQENFSKGQREPLVRNAFARPIVWRFS</sequence>
<dbReference type="GO" id="GO:1901673">
    <property type="term" value="P:regulation of mitotic spindle assembly"/>
    <property type="evidence" value="ECO:0007669"/>
    <property type="project" value="TreeGrafter"/>
</dbReference>
<dbReference type="GO" id="GO:0035869">
    <property type="term" value="C:ciliary transition zone"/>
    <property type="evidence" value="ECO:0007669"/>
    <property type="project" value="TreeGrafter"/>
</dbReference>
<keyword evidence="2" id="KW-1185">Reference proteome</keyword>
<reference evidence="3" key="1">
    <citation type="submission" date="2025-08" db="UniProtKB">
        <authorList>
            <consortium name="RefSeq"/>
        </authorList>
    </citation>
    <scope>IDENTIFICATION</scope>
    <source>
        <tissue evidence="3">Whole organism</tissue>
    </source>
</reference>
<feature type="compositionally biased region" description="Basic and acidic residues" evidence="1">
    <location>
        <begin position="164"/>
        <end position="176"/>
    </location>
</feature>
<dbReference type="InterPro" id="IPR029774">
    <property type="entry name" value="CSAP"/>
</dbReference>
<dbReference type="AlphaFoldDB" id="A0A6J1T0T2"/>
<dbReference type="GO" id="GO:0036064">
    <property type="term" value="C:ciliary basal body"/>
    <property type="evidence" value="ECO:0007669"/>
    <property type="project" value="TreeGrafter"/>
</dbReference>
<dbReference type="KEGG" id="foc:113212368"/>
<dbReference type="GO" id="GO:0005814">
    <property type="term" value="C:centriole"/>
    <property type="evidence" value="ECO:0007669"/>
    <property type="project" value="TreeGrafter"/>
</dbReference>
<evidence type="ECO:0000256" key="1">
    <source>
        <dbReference type="SAM" id="MobiDB-lite"/>
    </source>
</evidence>
<protein>
    <submittedName>
        <fullName evidence="3">Uncharacterized protein LOC113212368</fullName>
    </submittedName>
</protein>
<dbReference type="GeneID" id="113212368"/>
<proteinExistence type="predicted"/>
<dbReference type="OrthoDB" id="6616361at2759"/>
<dbReference type="PANTHER" id="PTHR31022:SF4">
    <property type="entry name" value="CENTRIOLE, CILIA AND SPINDLE-ASSOCIATED PROTEIN"/>
    <property type="match status" value="1"/>
</dbReference>
<gene>
    <name evidence="3" type="primary">LOC113212368</name>
</gene>
<accession>A0A6J1T0T2</accession>
<organism evidence="2 3">
    <name type="scientific">Frankliniella occidentalis</name>
    <name type="common">Western flower thrips</name>
    <name type="synonym">Euthrips occidentalis</name>
    <dbReference type="NCBI Taxonomy" id="133901"/>
    <lineage>
        <taxon>Eukaryota</taxon>
        <taxon>Metazoa</taxon>
        <taxon>Ecdysozoa</taxon>
        <taxon>Arthropoda</taxon>
        <taxon>Hexapoda</taxon>
        <taxon>Insecta</taxon>
        <taxon>Pterygota</taxon>
        <taxon>Neoptera</taxon>
        <taxon>Paraneoptera</taxon>
        <taxon>Thysanoptera</taxon>
        <taxon>Terebrantia</taxon>
        <taxon>Thripoidea</taxon>
        <taxon>Thripidae</taxon>
        <taxon>Frankliniella</taxon>
    </lineage>
</organism>